<dbReference type="EMBL" id="JBBMFI010000002">
    <property type="protein sequence ID" value="MEQ2564871.1"/>
    <property type="molecule type" value="Genomic_DNA"/>
</dbReference>
<accession>A0ABV1HS35</accession>
<reference evidence="4 5" key="1">
    <citation type="submission" date="2024-03" db="EMBL/GenBank/DDBJ databases">
        <title>Human intestinal bacterial collection.</title>
        <authorList>
            <person name="Pauvert C."/>
            <person name="Hitch T.C.A."/>
            <person name="Clavel T."/>
        </authorList>
    </citation>
    <scope>NUCLEOTIDE SEQUENCE [LARGE SCALE GENOMIC DNA]</scope>
    <source>
        <strain evidence="4 5">CLA-AP-H18</strain>
    </source>
</reference>
<dbReference type="GO" id="GO:0016787">
    <property type="term" value="F:hydrolase activity"/>
    <property type="evidence" value="ECO:0007669"/>
    <property type="project" value="UniProtKB-KW"/>
</dbReference>
<evidence type="ECO:0000313" key="5">
    <source>
        <dbReference type="Proteomes" id="UP001478133"/>
    </source>
</evidence>
<dbReference type="Proteomes" id="UP001478133">
    <property type="component" value="Unassembled WGS sequence"/>
</dbReference>
<keyword evidence="2" id="KW-0326">Glycosidase</keyword>
<gene>
    <name evidence="4" type="ORF">ABFO16_01315</name>
</gene>
<evidence type="ECO:0000259" key="3">
    <source>
        <dbReference type="SMART" id="SM00642"/>
    </source>
</evidence>
<dbReference type="SUPFAM" id="SSF51445">
    <property type="entry name" value="(Trans)glycosidases"/>
    <property type="match status" value="1"/>
</dbReference>
<protein>
    <submittedName>
        <fullName evidence="4">Alpha-amylase family glycosyl hydrolase</fullName>
    </submittedName>
</protein>
<dbReference type="InterPro" id="IPR017853">
    <property type="entry name" value="GH"/>
</dbReference>
<keyword evidence="1 4" id="KW-0378">Hydrolase</keyword>
<dbReference type="PANTHER" id="PTHR10357:SF210">
    <property type="entry name" value="MALTODEXTRIN GLUCOSIDASE"/>
    <property type="match status" value="1"/>
</dbReference>
<proteinExistence type="predicted"/>
<evidence type="ECO:0000256" key="1">
    <source>
        <dbReference type="ARBA" id="ARBA00022801"/>
    </source>
</evidence>
<dbReference type="PROSITE" id="PS51257">
    <property type="entry name" value="PROKAR_LIPOPROTEIN"/>
    <property type="match status" value="1"/>
</dbReference>
<comment type="caution">
    <text evidence="4">The sequence shown here is derived from an EMBL/GenBank/DDBJ whole genome shotgun (WGS) entry which is preliminary data.</text>
</comment>
<dbReference type="PANTHER" id="PTHR10357">
    <property type="entry name" value="ALPHA-AMYLASE FAMILY MEMBER"/>
    <property type="match status" value="1"/>
</dbReference>
<dbReference type="CDD" id="cd11353">
    <property type="entry name" value="AmyAc_euk_bac_CMD_like"/>
    <property type="match status" value="1"/>
</dbReference>
<dbReference type="SMART" id="SM00642">
    <property type="entry name" value="Aamy"/>
    <property type="match status" value="1"/>
</dbReference>
<evidence type="ECO:0000313" key="4">
    <source>
        <dbReference type="EMBL" id="MEQ2564871.1"/>
    </source>
</evidence>
<name>A0ABV1HS35_9FIRM</name>
<feature type="domain" description="Glycosyl hydrolase family 13 catalytic" evidence="3">
    <location>
        <begin position="24"/>
        <end position="374"/>
    </location>
</feature>
<dbReference type="RefSeq" id="WP_367286240.1">
    <property type="nucleotide sequence ID" value="NZ_JBBMEY010000002.1"/>
</dbReference>
<dbReference type="Gene3D" id="3.20.20.80">
    <property type="entry name" value="Glycosidases"/>
    <property type="match status" value="1"/>
</dbReference>
<organism evidence="4 5">
    <name type="scientific">Ruminococcoides intestinihominis</name>
    <dbReference type="NCBI Taxonomy" id="3133161"/>
    <lineage>
        <taxon>Bacteria</taxon>
        <taxon>Bacillati</taxon>
        <taxon>Bacillota</taxon>
        <taxon>Clostridia</taxon>
        <taxon>Eubacteriales</taxon>
        <taxon>Oscillospiraceae</taxon>
        <taxon>Ruminococcoides</taxon>
    </lineage>
</organism>
<evidence type="ECO:0000256" key="2">
    <source>
        <dbReference type="ARBA" id="ARBA00023295"/>
    </source>
</evidence>
<keyword evidence="5" id="KW-1185">Reference proteome</keyword>
<dbReference type="InterPro" id="IPR006047">
    <property type="entry name" value="GH13_cat_dom"/>
</dbReference>
<dbReference type="Pfam" id="PF00128">
    <property type="entry name" value="Alpha-amylase"/>
    <property type="match status" value="1"/>
</dbReference>
<sequence length="440" mass="51482">MDNRMFLRGTVMETKWINESMFYHIYPLGFFGCDMENKGGDNESHKILKLIDYIPHMKYIGINALYIGPIFQSATHGYDTTDYRRIDTRLGTNEDFKKVAQELKKNDIKIVLDGVFNHVGRKFFAFEEVRKHREGSQYCSWFSGLRFDFNNSYNDGFHYDSWEGHELLVKLNMQNPDVRNHLLDAVEMWIDEWDIDGIRLDAADCIDLQFFRELKQRTTAKKSDFWLMGEIINGEYTRWLQPDLLDSVTNYSLFNGIYNSLNSKNLCDIGYNVNREFNNEWGLYKGKLLYNFVDNHDVNRVASLINDPKDLFNVYSILYTLPGVPSIYYGSEWGIKGHKNDGGDIELRPTIDVDNIPIENQELVDHIKKLAEIRKNSVPLKYGDYVQISNECLYWAFARNFNGETTVVCVNTDDNPHHFSFNYNGRQYDIDVNGRDTEIV</sequence>